<organism evidence="2 3">
    <name type="scientific">Deinococcus antarcticus</name>
    <dbReference type="NCBI Taxonomy" id="1298767"/>
    <lineage>
        <taxon>Bacteria</taxon>
        <taxon>Thermotogati</taxon>
        <taxon>Deinococcota</taxon>
        <taxon>Deinococci</taxon>
        <taxon>Deinococcales</taxon>
        <taxon>Deinococcaceae</taxon>
        <taxon>Deinococcus</taxon>
    </lineage>
</organism>
<proteinExistence type="predicted"/>
<accession>A0ABV8A7Y6</accession>
<dbReference type="EMBL" id="JBHRZF010000158">
    <property type="protein sequence ID" value="MFC3861832.1"/>
    <property type="molecule type" value="Genomic_DNA"/>
</dbReference>
<keyword evidence="3" id="KW-1185">Reference proteome</keyword>
<dbReference type="Proteomes" id="UP001595748">
    <property type="component" value="Unassembled WGS sequence"/>
</dbReference>
<keyword evidence="1" id="KW-0175">Coiled coil</keyword>
<name>A0ABV8A7Y6_9DEIO</name>
<feature type="coiled-coil region" evidence="1">
    <location>
        <begin position="113"/>
        <end position="147"/>
    </location>
</feature>
<evidence type="ECO:0000313" key="2">
    <source>
        <dbReference type="EMBL" id="MFC3861832.1"/>
    </source>
</evidence>
<gene>
    <name evidence="2" type="ORF">ACFOPQ_13780</name>
</gene>
<dbReference type="RefSeq" id="WP_380079118.1">
    <property type="nucleotide sequence ID" value="NZ_JBHRZF010000158.1"/>
</dbReference>
<reference evidence="3" key="1">
    <citation type="journal article" date="2019" name="Int. J. Syst. Evol. Microbiol.">
        <title>The Global Catalogue of Microorganisms (GCM) 10K type strain sequencing project: providing services to taxonomists for standard genome sequencing and annotation.</title>
        <authorList>
            <consortium name="The Broad Institute Genomics Platform"/>
            <consortium name="The Broad Institute Genome Sequencing Center for Infectious Disease"/>
            <person name="Wu L."/>
            <person name="Ma J."/>
        </authorList>
    </citation>
    <scope>NUCLEOTIDE SEQUENCE [LARGE SCALE GENOMIC DNA]</scope>
    <source>
        <strain evidence="3">CCTCC AB 2013263</strain>
    </source>
</reference>
<comment type="caution">
    <text evidence="2">The sequence shown here is derived from an EMBL/GenBank/DDBJ whole genome shotgun (WGS) entry which is preliminary data.</text>
</comment>
<protein>
    <submittedName>
        <fullName evidence="2">Uncharacterized protein</fullName>
    </submittedName>
</protein>
<evidence type="ECO:0000256" key="1">
    <source>
        <dbReference type="SAM" id="Coils"/>
    </source>
</evidence>
<sequence length="412" mass="47027">MLSSYIEFTEKMLIPTREIFDPVDDYDALYSFRASDSYGFSLYPCSSPECRLNKTHSLAVFGSLYANRIYIPNPFETFIDSPDTESSNLELLGSVASLLYLEPFAKYGMLGLRNSYLSLCSEHKEEIKAFENEAKEKTEIIHSLLKDEYRQCEARVMKHPKYGYYFVRVTGPEALIDHDAVDLIGDPAIKAFKNFKYDLIDKDYMLENLLPGFIYSATHTIIESELEKFYKSSTYLTSRDVEAKVMEISGGTLNASKSQKLTSTISHDVPFLDNISVWKMLEFREYEGEKFENYRDAVKRAIREYDSKNKDSNEIVNDIILPEIHKIDSTMKRYKESQSRSTKLEVGLGLGGLLIGLSGISSVPTLSSAITALGGMATIRSLGQKLLDKDTPPKEVFDNDYYFLWKMNKTYN</sequence>
<evidence type="ECO:0000313" key="3">
    <source>
        <dbReference type="Proteomes" id="UP001595748"/>
    </source>
</evidence>